<evidence type="ECO:0000259" key="1">
    <source>
        <dbReference type="Pfam" id="PF08242"/>
    </source>
</evidence>
<reference evidence="2 3" key="1">
    <citation type="journal article" date="2020" name="Sci. Rep.">
        <title>A novel cyanobacterial geosmin producer, revising GeoA distribution and dispersion patterns in Bacteria.</title>
        <authorList>
            <person name="Churro C."/>
            <person name="Semedo-Aguiar A.P."/>
            <person name="Silva A.D."/>
            <person name="Pereira-Leal J.B."/>
            <person name="Leite R.B."/>
        </authorList>
    </citation>
    <scope>NUCLEOTIDE SEQUENCE [LARGE SCALE GENOMIC DNA]</scope>
    <source>
        <strain evidence="2 3">IPMA8</strain>
    </source>
</reference>
<dbReference type="PANTHER" id="PTHR43464:SF91">
    <property type="entry name" value="SLL0487 PROTEIN"/>
    <property type="match status" value="1"/>
</dbReference>
<dbReference type="RefSeq" id="WP_172184519.1">
    <property type="nucleotide sequence ID" value="NZ_CAWPPK010000112.1"/>
</dbReference>
<keyword evidence="3" id="KW-1185">Reference proteome</keyword>
<evidence type="ECO:0000313" key="3">
    <source>
        <dbReference type="Proteomes" id="UP000702425"/>
    </source>
</evidence>
<protein>
    <submittedName>
        <fullName evidence="2">Demethylrebeccamycin-D-glucose O-methyltransferase</fullName>
        <ecNumber evidence="2">2.1.1.164</ecNumber>
    </submittedName>
</protein>
<evidence type="ECO:0000313" key="2">
    <source>
        <dbReference type="EMBL" id="NQE32432.1"/>
    </source>
</evidence>
<dbReference type="GO" id="GO:0032259">
    <property type="term" value="P:methylation"/>
    <property type="evidence" value="ECO:0007669"/>
    <property type="project" value="UniProtKB-KW"/>
</dbReference>
<feature type="domain" description="Methyltransferase type 12" evidence="1">
    <location>
        <begin position="59"/>
        <end position="154"/>
    </location>
</feature>
<keyword evidence="2" id="KW-0808">Transferase</keyword>
<dbReference type="CDD" id="cd02440">
    <property type="entry name" value="AdoMet_MTases"/>
    <property type="match status" value="1"/>
</dbReference>
<sequence length="417" mass="46781">MDTTPDISAAVRRLYDTFPFPPDPLSDEPPPGYNWRWSWPDAYNFCTGQKPPKLDVRILDAGCGTGSSTDYLIHLNPEASVTAIDLSEGALKVAQERCRRSGAREADFRHLSLYDAAELDGEFDLINCVGVLHHLPDPIRGIQALAAKLAEGGLMHIFVYAELGRWEIQLMQRAIGLFQGPKKGDYPDGVKVGRQIFASLPENNRLVKYEKQRWAGENQRDECFADMYVHPQETDYNIETLFELIDASGLEFLGFSNPGYWQLERLLGKAPELIERAQGLTERELYRLIELLDTEITHYEFFLGKKPVNKIDWSDDKALLAAIPELSSCMHGWPSQQVFDCNYQLINLSSAEFEFLQGCVPPPAPPYQGGEKEGTSLGQGKGEKTVGEILADVEMGLDEVRSILSKQLILLTPSDRI</sequence>
<keyword evidence="2" id="KW-0489">Methyltransferase</keyword>
<dbReference type="SUPFAM" id="SSF53335">
    <property type="entry name" value="S-adenosyl-L-methionine-dependent methyltransferases"/>
    <property type="match status" value="1"/>
</dbReference>
<organism evidence="2 3">
    <name type="scientific">Microcoleus asticus IPMA8</name>
    <dbReference type="NCBI Taxonomy" id="2563858"/>
    <lineage>
        <taxon>Bacteria</taxon>
        <taxon>Bacillati</taxon>
        <taxon>Cyanobacteriota</taxon>
        <taxon>Cyanophyceae</taxon>
        <taxon>Oscillatoriophycideae</taxon>
        <taxon>Oscillatoriales</taxon>
        <taxon>Microcoleaceae</taxon>
        <taxon>Microcoleus</taxon>
        <taxon>Microcoleus asticus</taxon>
    </lineage>
</organism>
<name>A0ABX2CRY3_9CYAN</name>
<accession>A0ABX2CRY3</accession>
<dbReference type="InterPro" id="IPR013217">
    <property type="entry name" value="Methyltransf_12"/>
</dbReference>
<dbReference type="GO" id="GO:0102082">
    <property type="term" value="F:demethylrebeccamycin--D-glucose O-methyltransferase activity"/>
    <property type="evidence" value="ECO:0007669"/>
    <property type="project" value="UniProtKB-EC"/>
</dbReference>
<dbReference type="EC" id="2.1.1.164" evidence="2"/>
<dbReference type="PANTHER" id="PTHR43464">
    <property type="entry name" value="METHYLTRANSFERASE"/>
    <property type="match status" value="1"/>
</dbReference>
<comment type="caution">
    <text evidence="2">The sequence shown here is derived from an EMBL/GenBank/DDBJ whole genome shotgun (WGS) entry which is preliminary data.</text>
</comment>
<proteinExistence type="predicted"/>
<dbReference type="Proteomes" id="UP000702425">
    <property type="component" value="Unassembled WGS sequence"/>
</dbReference>
<dbReference type="InterPro" id="IPR029063">
    <property type="entry name" value="SAM-dependent_MTases_sf"/>
</dbReference>
<dbReference type="Gene3D" id="3.40.50.150">
    <property type="entry name" value="Vaccinia Virus protein VP39"/>
    <property type="match status" value="1"/>
</dbReference>
<gene>
    <name evidence="2" type="primary">rebM_1</name>
    <name evidence="2" type="ORF">E5S67_00146</name>
</gene>
<dbReference type="EMBL" id="SRRZ01000002">
    <property type="protein sequence ID" value="NQE32432.1"/>
    <property type="molecule type" value="Genomic_DNA"/>
</dbReference>
<dbReference type="Pfam" id="PF08242">
    <property type="entry name" value="Methyltransf_12"/>
    <property type="match status" value="1"/>
</dbReference>